<name>A0AA86QP49_9EUKA</name>
<evidence type="ECO:0000313" key="3">
    <source>
        <dbReference type="Proteomes" id="UP001642409"/>
    </source>
</evidence>
<proteinExistence type="predicted"/>
<organism evidence="1">
    <name type="scientific">Hexamita inflata</name>
    <dbReference type="NCBI Taxonomy" id="28002"/>
    <lineage>
        <taxon>Eukaryota</taxon>
        <taxon>Metamonada</taxon>
        <taxon>Diplomonadida</taxon>
        <taxon>Hexamitidae</taxon>
        <taxon>Hexamitinae</taxon>
        <taxon>Hexamita</taxon>
    </lineage>
</organism>
<reference evidence="1" key="1">
    <citation type="submission" date="2023-06" db="EMBL/GenBank/DDBJ databases">
        <authorList>
            <person name="Kurt Z."/>
        </authorList>
    </citation>
    <scope>NUCLEOTIDE SEQUENCE</scope>
</reference>
<reference evidence="2 3" key="2">
    <citation type="submission" date="2024-07" db="EMBL/GenBank/DDBJ databases">
        <authorList>
            <person name="Akdeniz Z."/>
        </authorList>
    </citation>
    <scope>NUCLEOTIDE SEQUENCE [LARGE SCALE GENOMIC DNA]</scope>
</reference>
<evidence type="ECO:0000313" key="2">
    <source>
        <dbReference type="EMBL" id="CAL5976494.1"/>
    </source>
</evidence>
<dbReference type="Proteomes" id="UP001642409">
    <property type="component" value="Unassembled WGS sequence"/>
</dbReference>
<sequence>MIFCQCPIILLQQYFVAQSTFSLHFSSAITEINQNYKRYSCYKIYNKTSSKDFLKERQISYIDSHLNIVKFLHALDPLGNVEFLELNVLTQVVGAMFYSEYITEGANQIDDQRKQLIERAKYFEKQQQDKLSDFINYLKNIWTNNEHVRTFLLKVEVMSISSCGIERVFSFFHRTTSHFLRKQISSTTLSALAYVYVDKIQPEMQQWKASKTINPDKSYETCLTLYECPTTEPDENSIMQGDEESDNI</sequence>
<comment type="caution">
    <text evidence="1">The sequence shown here is derived from an EMBL/GenBank/DDBJ whole genome shotgun (WGS) entry which is preliminary data.</text>
</comment>
<dbReference type="EMBL" id="CAXDID020000007">
    <property type="protein sequence ID" value="CAL5976494.1"/>
    <property type="molecule type" value="Genomic_DNA"/>
</dbReference>
<protein>
    <submittedName>
        <fullName evidence="1">Uncharacterized protein</fullName>
    </submittedName>
</protein>
<evidence type="ECO:0000313" key="1">
    <source>
        <dbReference type="EMBL" id="CAI9962115.1"/>
    </source>
</evidence>
<accession>A0AA86QP49</accession>
<gene>
    <name evidence="2" type="ORF">HINF_LOCUS3844</name>
    <name evidence="1" type="ORF">HINF_LOCUS49760</name>
</gene>
<dbReference type="EMBL" id="CATOUU010000952">
    <property type="protein sequence ID" value="CAI9962115.1"/>
    <property type="molecule type" value="Genomic_DNA"/>
</dbReference>
<keyword evidence="3" id="KW-1185">Reference proteome</keyword>
<dbReference type="AlphaFoldDB" id="A0AA86QP49"/>